<dbReference type="STRING" id="1111735.GCA_000428045_01764"/>
<evidence type="ECO:0000256" key="1">
    <source>
        <dbReference type="SAM" id="SignalP"/>
    </source>
</evidence>
<evidence type="ECO:0000313" key="3">
    <source>
        <dbReference type="Proteomes" id="UP000235015"/>
    </source>
</evidence>
<dbReference type="Proteomes" id="UP000235015">
    <property type="component" value="Unassembled WGS sequence"/>
</dbReference>
<accession>A0A2N6CW41</accession>
<feature type="signal peptide" evidence="1">
    <location>
        <begin position="1"/>
        <end position="22"/>
    </location>
</feature>
<dbReference type="RefSeq" id="WP_273439425.1">
    <property type="nucleotide sequence ID" value="NZ_PKUN01000017.1"/>
</dbReference>
<keyword evidence="1" id="KW-0732">Signal</keyword>
<comment type="caution">
    <text evidence="2">The sequence shown here is derived from an EMBL/GenBank/DDBJ whole genome shotgun (WGS) entry which is preliminary data.</text>
</comment>
<gene>
    <name evidence="2" type="ORF">C0630_10950</name>
</gene>
<reference evidence="2 3" key="1">
    <citation type="submission" date="2017-11" db="EMBL/GenBank/DDBJ databases">
        <title>Genome-resolved metagenomics identifies genetic mobility, metabolic interactions, and unexpected diversity in perchlorate-reducing communities.</title>
        <authorList>
            <person name="Barnum T.P."/>
            <person name="Figueroa I.A."/>
            <person name="Carlstrom C.I."/>
            <person name="Lucas L.N."/>
            <person name="Engelbrektson A.L."/>
            <person name="Coates J.D."/>
        </authorList>
    </citation>
    <scope>NUCLEOTIDE SEQUENCE [LARGE SCALE GENOMIC DNA]</scope>
    <source>
        <strain evidence="2">BM301</strain>
    </source>
</reference>
<dbReference type="AlphaFoldDB" id="A0A2N6CW41"/>
<feature type="chain" id="PRO_5014905060" evidence="1">
    <location>
        <begin position="23"/>
        <end position="258"/>
    </location>
</feature>
<evidence type="ECO:0000313" key="2">
    <source>
        <dbReference type="EMBL" id="PLX61437.1"/>
    </source>
</evidence>
<organism evidence="2 3">
    <name type="scientific">Sedimenticola selenatireducens</name>
    <dbReference type="NCBI Taxonomy" id="191960"/>
    <lineage>
        <taxon>Bacteria</taxon>
        <taxon>Pseudomonadati</taxon>
        <taxon>Pseudomonadota</taxon>
        <taxon>Gammaproteobacteria</taxon>
        <taxon>Chromatiales</taxon>
        <taxon>Sedimenticolaceae</taxon>
        <taxon>Sedimenticola</taxon>
    </lineage>
</organism>
<sequence length="258" mass="29001">MSNGVKLTTAFLVFLMMGSAFAVELSGTRMKQTETALSATDENRLTPSELARSRIWGLSPQEWHRYKQLMQGIRASISPATISPIEVLGIHARDEAERRRYAERWVHAMREDVGRILAFQHAYDEAGKRLYPDEPLIDPDHLPGPGDRTGALQSLDRVLFFTRPDCPACESLWNRLRKRLDDVAGIDIYITGVKPGDDQAVRTWATAHGIDPAWVRSRRVTLNHEAGALQRLTRGKGEPPYLLRLRGEALSPLRPSAL</sequence>
<dbReference type="InterPro" id="IPR036249">
    <property type="entry name" value="Thioredoxin-like_sf"/>
</dbReference>
<dbReference type="EMBL" id="PKUN01000017">
    <property type="protein sequence ID" value="PLX61437.1"/>
    <property type="molecule type" value="Genomic_DNA"/>
</dbReference>
<dbReference type="InterPro" id="IPR022293">
    <property type="entry name" value="Integrating-conj_element"/>
</dbReference>
<proteinExistence type="predicted"/>
<name>A0A2N6CW41_9GAMM</name>
<dbReference type="SUPFAM" id="SSF52833">
    <property type="entry name" value="Thioredoxin-like"/>
    <property type="match status" value="1"/>
</dbReference>
<protein>
    <submittedName>
        <fullName evidence="2">TIGR03759 family integrating conjugative element protein</fullName>
    </submittedName>
</protein>
<dbReference type="NCBIfam" id="TIGR03759">
    <property type="entry name" value="conj_TIGR03759"/>
    <property type="match status" value="1"/>
</dbReference>